<dbReference type="InterPro" id="IPR036869">
    <property type="entry name" value="J_dom_sf"/>
</dbReference>
<evidence type="ECO:0000259" key="2">
    <source>
        <dbReference type="PROSITE" id="PS50076"/>
    </source>
</evidence>
<organism evidence="3 4">
    <name type="scientific">Neptunicella marina</name>
    <dbReference type="NCBI Taxonomy" id="2125989"/>
    <lineage>
        <taxon>Bacteria</taxon>
        <taxon>Pseudomonadati</taxon>
        <taxon>Pseudomonadota</taxon>
        <taxon>Gammaproteobacteria</taxon>
        <taxon>Alteromonadales</taxon>
        <taxon>Alteromonadaceae</taxon>
        <taxon>Neptunicella</taxon>
    </lineage>
</organism>
<dbReference type="InterPro" id="IPR021059">
    <property type="entry name" value="DnaJ-related_N"/>
</dbReference>
<sequence>MTSYPEHNQPLQDYLAEILPRYTDGISEYELIRLLADKPYQFFNPNILGDSLGLYQTHFILFNALYQLRDNWLAQQAADISIHCMKIQIADWTAGSAGLATNDELRRYYLDWDQFKQTGERQVEQLLNQFWRKFAGEIGMADQDIQIDSALEVLGITLPCTHKQLHYQYRKQLHLHHPDKGGSNQKTRQVTQAYRVVKRRLNELNQPA</sequence>
<dbReference type="CDD" id="cd06257">
    <property type="entry name" value="DnaJ"/>
    <property type="match status" value="1"/>
</dbReference>
<dbReference type="SUPFAM" id="SSF46565">
    <property type="entry name" value="Chaperone J-domain"/>
    <property type="match status" value="1"/>
</dbReference>
<dbReference type="InterPro" id="IPR001623">
    <property type="entry name" value="DnaJ_domain"/>
</dbReference>
<dbReference type="SMART" id="SM00271">
    <property type="entry name" value="DnaJ"/>
    <property type="match status" value="1"/>
</dbReference>
<reference evidence="3" key="1">
    <citation type="journal article" date="2018" name="Int. J. Syst. Evol. Microbiol.">
        <title>Neptunicella marina gen. nov., sp. nov., isolated from surface seawater.</title>
        <authorList>
            <person name="Liu X."/>
            <person name="Lai Q."/>
            <person name="Du Y."/>
            <person name="Zhang X."/>
            <person name="Liu Z."/>
            <person name="Sun F."/>
            <person name="Shao Z."/>
        </authorList>
    </citation>
    <scope>NUCLEOTIDE SEQUENCE</scope>
    <source>
        <strain evidence="3">S27-2</strain>
    </source>
</reference>
<dbReference type="AlphaFoldDB" id="A0A8J6IV67"/>
<evidence type="ECO:0000313" key="4">
    <source>
        <dbReference type="Proteomes" id="UP000601768"/>
    </source>
</evidence>
<keyword evidence="4" id="KW-1185">Reference proteome</keyword>
<dbReference type="EMBL" id="JACNEP010000016">
    <property type="protein sequence ID" value="MBC3767296.1"/>
    <property type="molecule type" value="Genomic_DNA"/>
</dbReference>
<dbReference type="RefSeq" id="WP_186507813.1">
    <property type="nucleotide sequence ID" value="NZ_JACNEP010000016.1"/>
</dbReference>
<feature type="domain" description="J" evidence="2">
    <location>
        <begin position="149"/>
        <end position="202"/>
    </location>
</feature>
<dbReference type="PROSITE" id="PS50076">
    <property type="entry name" value="DNAJ_2"/>
    <property type="match status" value="1"/>
</dbReference>
<gene>
    <name evidence="3" type="ORF">H8B19_15555</name>
</gene>
<keyword evidence="1" id="KW-0143">Chaperone</keyword>
<dbReference type="Proteomes" id="UP000601768">
    <property type="component" value="Unassembled WGS sequence"/>
</dbReference>
<evidence type="ECO:0000313" key="3">
    <source>
        <dbReference type="EMBL" id="MBC3767296.1"/>
    </source>
</evidence>
<comment type="caution">
    <text evidence="3">The sequence shown here is derived from an EMBL/GenBank/DDBJ whole genome shotgun (WGS) entry which is preliminary data.</text>
</comment>
<reference evidence="3" key="2">
    <citation type="submission" date="2020-08" db="EMBL/GenBank/DDBJ databases">
        <authorList>
            <person name="Lai Q."/>
        </authorList>
    </citation>
    <scope>NUCLEOTIDE SEQUENCE</scope>
    <source>
        <strain evidence="3">S27-2</strain>
    </source>
</reference>
<accession>A0A8J6IV67</accession>
<evidence type="ECO:0000256" key="1">
    <source>
        <dbReference type="ARBA" id="ARBA00023186"/>
    </source>
</evidence>
<name>A0A8J6IV67_9ALTE</name>
<proteinExistence type="predicted"/>
<protein>
    <submittedName>
        <fullName evidence="3">Molecular chaperone DnaJ</fullName>
    </submittedName>
</protein>
<dbReference type="Pfam" id="PF12339">
    <property type="entry name" value="DNAJ_related"/>
    <property type="match status" value="1"/>
</dbReference>
<dbReference type="Gene3D" id="1.10.287.110">
    <property type="entry name" value="DnaJ domain"/>
    <property type="match status" value="1"/>
</dbReference>